<proteinExistence type="predicted"/>
<sequence>MNAQKGSQTVRRRRRNAIKRNSHQSHQDYTAQLPDEILDLIIRETGPRYGTALNARSLADKKNWVSCASVCRGWHPIALAYSFRYLIVSETLSSDLHSGLTSSNFYLFLQENPLIAMTVKEVHFLRITVNMQLLSSILDALPNLRGLMLSLAAIEGTLSTEGIPTVGRTIDTLVYCMGPCVTGAVSRAVCDKQVPLLLSLFSKIGEYVERDCRCLSGHELSSEPTEGITPQIRSFDSSIDSSALYRLGLLEHLTCLHLAIFGGDRDLDLFRTNFLQLITTTRLKLRELNLTVYLCIATPLDERGPQLPSVIAEAFRGGLAACPFLHGFRLNLEPRVLRQRSRADEADIHSMFRLGFLTGIEILALLDANQIEHVSFRYTPGDLNLGQHLLQVVRSLDLTRFRQVYQRFVNLRSFTLDTGSFLQGHFRACCRAQMRQTESKDVMLYGEVGTYFRCDDPTCAWYSGSAVGRHITLRRDVLTRVGGTRLRSTNQRQ</sequence>
<keyword evidence="2" id="KW-1185">Reference proteome</keyword>
<gene>
    <name evidence="1" type="ORF">BDY19DRAFT_377956</name>
</gene>
<name>A0ACB8TVK0_9APHY</name>
<evidence type="ECO:0000313" key="2">
    <source>
        <dbReference type="Proteomes" id="UP001055072"/>
    </source>
</evidence>
<reference evidence="1" key="1">
    <citation type="journal article" date="2021" name="Environ. Microbiol.">
        <title>Gene family expansions and transcriptome signatures uncover fungal adaptations to wood decay.</title>
        <authorList>
            <person name="Hage H."/>
            <person name="Miyauchi S."/>
            <person name="Viragh M."/>
            <person name="Drula E."/>
            <person name="Min B."/>
            <person name="Chaduli D."/>
            <person name="Navarro D."/>
            <person name="Favel A."/>
            <person name="Norest M."/>
            <person name="Lesage-Meessen L."/>
            <person name="Balint B."/>
            <person name="Merenyi Z."/>
            <person name="de Eugenio L."/>
            <person name="Morin E."/>
            <person name="Martinez A.T."/>
            <person name="Baldrian P."/>
            <person name="Stursova M."/>
            <person name="Martinez M.J."/>
            <person name="Novotny C."/>
            <person name="Magnuson J.K."/>
            <person name="Spatafora J.W."/>
            <person name="Maurice S."/>
            <person name="Pangilinan J."/>
            <person name="Andreopoulos W."/>
            <person name="LaButti K."/>
            <person name="Hundley H."/>
            <person name="Na H."/>
            <person name="Kuo A."/>
            <person name="Barry K."/>
            <person name="Lipzen A."/>
            <person name="Henrissat B."/>
            <person name="Riley R."/>
            <person name="Ahrendt S."/>
            <person name="Nagy L.G."/>
            <person name="Grigoriev I.V."/>
            <person name="Martin F."/>
            <person name="Rosso M.N."/>
        </authorList>
    </citation>
    <scope>NUCLEOTIDE SEQUENCE</scope>
    <source>
        <strain evidence="1">CBS 384.51</strain>
    </source>
</reference>
<dbReference type="EMBL" id="MU274926">
    <property type="protein sequence ID" value="KAI0086073.1"/>
    <property type="molecule type" value="Genomic_DNA"/>
</dbReference>
<organism evidence="1 2">
    <name type="scientific">Irpex rosettiformis</name>
    <dbReference type="NCBI Taxonomy" id="378272"/>
    <lineage>
        <taxon>Eukaryota</taxon>
        <taxon>Fungi</taxon>
        <taxon>Dikarya</taxon>
        <taxon>Basidiomycota</taxon>
        <taxon>Agaricomycotina</taxon>
        <taxon>Agaricomycetes</taxon>
        <taxon>Polyporales</taxon>
        <taxon>Irpicaceae</taxon>
        <taxon>Irpex</taxon>
    </lineage>
</organism>
<comment type="caution">
    <text evidence="1">The sequence shown here is derived from an EMBL/GenBank/DDBJ whole genome shotgun (WGS) entry which is preliminary data.</text>
</comment>
<evidence type="ECO:0000313" key="1">
    <source>
        <dbReference type="EMBL" id="KAI0086073.1"/>
    </source>
</evidence>
<protein>
    <submittedName>
        <fullName evidence="1">Uncharacterized protein</fullName>
    </submittedName>
</protein>
<dbReference type="Proteomes" id="UP001055072">
    <property type="component" value="Unassembled WGS sequence"/>
</dbReference>
<accession>A0ACB8TVK0</accession>